<sequence>MRLFVALTPPATALDELHRAVAAARGHRAAPRGVRWTPREEWHLTLLFLGEVPDPEVPALRARLAREAAAHPAMELALRGAGTFPADSERARVLWAGVEGDTEALTHLAGALHSAAAAHGVPVEPRPYVPHVTLARTRGPHDLSGPRDVLADLAGSPWRAGEAELVRSRADGRPRYLTVARWPLT</sequence>
<evidence type="ECO:0000256" key="1">
    <source>
        <dbReference type="ARBA" id="ARBA00022801"/>
    </source>
</evidence>
<dbReference type="AlphaFoldDB" id="A0A368T6A7"/>
<feature type="active site" description="Proton donor" evidence="2">
    <location>
        <position position="43"/>
    </location>
</feature>
<dbReference type="GO" id="GO:0004113">
    <property type="term" value="F:2',3'-cyclic-nucleotide 3'-phosphodiesterase activity"/>
    <property type="evidence" value="ECO:0007669"/>
    <property type="project" value="InterPro"/>
</dbReference>
<feature type="short sequence motif" description="HXTX 1" evidence="2">
    <location>
        <begin position="43"/>
        <end position="46"/>
    </location>
</feature>
<keyword evidence="4" id="KW-1185">Reference proteome</keyword>
<reference evidence="3 4" key="1">
    <citation type="submission" date="2018-04" db="EMBL/GenBank/DDBJ databases">
        <title>Novel actinobacteria from marine sediment.</title>
        <authorList>
            <person name="Ng Z.Y."/>
            <person name="Tan G.Y.A."/>
        </authorList>
    </citation>
    <scope>NUCLEOTIDE SEQUENCE [LARGE SCALE GENOMIC DNA]</scope>
    <source>
        <strain evidence="3 4">TPS81</strain>
    </source>
</reference>
<organism evidence="3 4">
    <name type="scientific">Marinitenerispora sediminis</name>
    <dbReference type="NCBI Taxonomy" id="1931232"/>
    <lineage>
        <taxon>Bacteria</taxon>
        <taxon>Bacillati</taxon>
        <taxon>Actinomycetota</taxon>
        <taxon>Actinomycetes</taxon>
        <taxon>Streptosporangiales</taxon>
        <taxon>Nocardiopsidaceae</taxon>
        <taxon>Marinitenerispora</taxon>
    </lineage>
</organism>
<dbReference type="NCBIfam" id="TIGR02258">
    <property type="entry name" value="2_5_ligase"/>
    <property type="match status" value="1"/>
</dbReference>
<evidence type="ECO:0000313" key="3">
    <source>
        <dbReference type="EMBL" id="RCV59253.1"/>
    </source>
</evidence>
<dbReference type="HAMAP" id="MF_01940">
    <property type="entry name" value="RNA_CPDase"/>
    <property type="match status" value="1"/>
</dbReference>
<dbReference type="OrthoDB" id="9787070at2"/>
<name>A0A368T6A7_9ACTN</name>
<accession>A0A368T6A7</accession>
<evidence type="ECO:0000313" key="4">
    <source>
        <dbReference type="Proteomes" id="UP000253318"/>
    </source>
</evidence>
<feature type="short sequence motif" description="HXTX 2" evidence="2">
    <location>
        <begin position="131"/>
        <end position="134"/>
    </location>
</feature>
<dbReference type="RefSeq" id="WP_114396941.1">
    <property type="nucleotide sequence ID" value="NZ_QEIM01000022.1"/>
</dbReference>
<dbReference type="GO" id="GO:0008664">
    <property type="term" value="F:RNA 2',3'-cyclic 3'-phosphodiesterase activity"/>
    <property type="evidence" value="ECO:0007669"/>
    <property type="project" value="UniProtKB-EC"/>
</dbReference>
<dbReference type="EMBL" id="QEIN01000064">
    <property type="protein sequence ID" value="RCV59253.1"/>
    <property type="molecule type" value="Genomic_DNA"/>
</dbReference>
<comment type="function">
    <text evidence="2">Hydrolyzes RNA 2',3'-cyclic phosphodiester to an RNA 2'-phosphomonoester.</text>
</comment>
<dbReference type="EC" id="3.1.4.58" evidence="2"/>
<comment type="similarity">
    <text evidence="2">Belongs to the 2H phosphoesterase superfamily. ThpR family.</text>
</comment>
<proteinExistence type="inferred from homology"/>
<comment type="catalytic activity">
    <reaction evidence="2">
        <text>a 3'-end 2',3'-cyclophospho-ribonucleotide-RNA + H2O = a 3'-end 2'-phospho-ribonucleotide-RNA + H(+)</text>
        <dbReference type="Rhea" id="RHEA:11828"/>
        <dbReference type="Rhea" id="RHEA-COMP:10464"/>
        <dbReference type="Rhea" id="RHEA-COMP:17353"/>
        <dbReference type="ChEBI" id="CHEBI:15377"/>
        <dbReference type="ChEBI" id="CHEBI:15378"/>
        <dbReference type="ChEBI" id="CHEBI:83064"/>
        <dbReference type="ChEBI" id="CHEBI:173113"/>
        <dbReference type="EC" id="3.1.4.58"/>
    </reaction>
</comment>
<dbReference type="PANTHER" id="PTHR35561:SF1">
    <property type="entry name" value="RNA 2',3'-CYCLIC PHOSPHODIESTERASE"/>
    <property type="match status" value="1"/>
</dbReference>
<comment type="caution">
    <text evidence="3">The sequence shown here is derived from an EMBL/GenBank/DDBJ whole genome shotgun (WGS) entry which is preliminary data.</text>
</comment>
<dbReference type="Gene3D" id="3.90.1140.10">
    <property type="entry name" value="Cyclic phosphodiesterase"/>
    <property type="match status" value="1"/>
</dbReference>
<gene>
    <name evidence="3" type="primary">thpR</name>
    <name evidence="3" type="ORF">DEF24_10290</name>
</gene>
<dbReference type="Pfam" id="PF13563">
    <property type="entry name" value="2_5_RNA_ligase2"/>
    <property type="match status" value="1"/>
</dbReference>
<feature type="active site" description="Proton acceptor" evidence="2">
    <location>
        <position position="131"/>
    </location>
</feature>
<dbReference type="PANTHER" id="PTHR35561">
    <property type="entry name" value="RNA 2',3'-CYCLIC PHOSPHODIESTERASE"/>
    <property type="match status" value="1"/>
</dbReference>
<protein>
    <recommendedName>
        <fullName evidence="2">RNA 2',3'-cyclic phosphodiesterase</fullName>
        <shortName evidence="2">RNA 2',3'-CPDase</shortName>
        <ecNumber evidence="2">3.1.4.58</ecNumber>
    </recommendedName>
</protein>
<dbReference type="Proteomes" id="UP000253318">
    <property type="component" value="Unassembled WGS sequence"/>
</dbReference>
<dbReference type="InterPro" id="IPR004175">
    <property type="entry name" value="RNA_CPDase"/>
</dbReference>
<dbReference type="SUPFAM" id="SSF55144">
    <property type="entry name" value="LigT-like"/>
    <property type="match status" value="1"/>
</dbReference>
<evidence type="ECO:0000256" key="2">
    <source>
        <dbReference type="HAMAP-Rule" id="MF_01940"/>
    </source>
</evidence>
<keyword evidence="1 2" id="KW-0378">Hydrolase</keyword>
<dbReference type="InterPro" id="IPR009097">
    <property type="entry name" value="Cyclic_Pdiesterase"/>
</dbReference>